<keyword evidence="10" id="KW-0812">Transmembrane</keyword>
<comment type="cofactor">
    <cofactor evidence="3">
        <name>Ca(2+)</name>
        <dbReference type="ChEBI" id="CHEBI:29108"/>
    </cofactor>
</comment>
<comment type="subunit">
    <text evidence="6">Homodimer; dimerization is reversible, and the dimeric form is the active one.</text>
</comment>
<dbReference type="SUPFAM" id="SSF56931">
    <property type="entry name" value="Outer membrane phospholipase A (OMPLA)"/>
    <property type="match status" value="1"/>
</dbReference>
<dbReference type="AlphaFoldDB" id="J0AQZ4"/>
<evidence type="ECO:0000256" key="8">
    <source>
        <dbReference type="ARBA" id="ARBA00013278"/>
    </source>
</evidence>
<dbReference type="GO" id="GO:0008970">
    <property type="term" value="F:phospholipase A1 activity"/>
    <property type="evidence" value="ECO:0007669"/>
    <property type="project" value="UniProtKB-EC"/>
</dbReference>
<evidence type="ECO:0000256" key="15">
    <source>
        <dbReference type="ARBA" id="ARBA00022963"/>
    </source>
</evidence>
<dbReference type="InterPro" id="IPR036541">
    <property type="entry name" value="PLipase_A1_sf"/>
</dbReference>
<keyword evidence="16" id="KW-0443">Lipid metabolism</keyword>
<dbReference type="InterPro" id="IPR003187">
    <property type="entry name" value="PLipase_A1"/>
</dbReference>
<proteinExistence type="inferred from homology"/>
<evidence type="ECO:0000256" key="17">
    <source>
        <dbReference type="ARBA" id="ARBA00023136"/>
    </source>
</evidence>
<keyword evidence="12" id="KW-0732">Signal</keyword>
<reference evidence="20 21" key="1">
    <citation type="journal article" date="2013" name="Pathog. Dis.">
        <title>Genome sequences of 65 Helicobacter pylori strains isolated from asymptomatic individuals and patients with gastric cancer, peptic ulcer disease, or gastritis.</title>
        <authorList>
            <person name="Blanchard T.G."/>
            <person name="Czinn S.J."/>
            <person name="Correa P."/>
            <person name="Nakazawa T."/>
            <person name="Keelan M."/>
            <person name="Morningstar L."/>
            <person name="Santana-Cruz I."/>
            <person name="Maroo A."/>
            <person name="McCracken C."/>
            <person name="Shefchek K."/>
            <person name="Daugherty S."/>
            <person name="Song Y."/>
            <person name="Fraser C.M."/>
            <person name="Fricke W.F."/>
        </authorList>
    </citation>
    <scope>NUCLEOTIDE SEQUENCE [LARGE SCALE GENOMIC DNA]</scope>
    <source>
        <strain evidence="20 21">Hp H-24</strain>
    </source>
</reference>
<evidence type="ECO:0000256" key="6">
    <source>
        <dbReference type="ARBA" id="ARBA00011702"/>
    </source>
</evidence>
<dbReference type="GO" id="GO:0046872">
    <property type="term" value="F:metal ion binding"/>
    <property type="evidence" value="ECO:0007669"/>
    <property type="project" value="UniProtKB-KW"/>
</dbReference>
<evidence type="ECO:0000256" key="16">
    <source>
        <dbReference type="ARBA" id="ARBA00023098"/>
    </source>
</evidence>
<dbReference type="Gene3D" id="2.40.230.10">
    <property type="entry name" value="Phospholipase A1"/>
    <property type="match status" value="1"/>
</dbReference>
<evidence type="ECO:0000256" key="5">
    <source>
        <dbReference type="ARBA" id="ARBA00010525"/>
    </source>
</evidence>
<evidence type="ECO:0000256" key="11">
    <source>
        <dbReference type="ARBA" id="ARBA00022723"/>
    </source>
</evidence>
<evidence type="ECO:0000256" key="9">
    <source>
        <dbReference type="ARBA" id="ARBA00022452"/>
    </source>
</evidence>
<dbReference type="GO" id="GO:0009279">
    <property type="term" value="C:cell outer membrane"/>
    <property type="evidence" value="ECO:0007669"/>
    <property type="project" value="UniProtKB-SubCell"/>
</dbReference>
<evidence type="ECO:0000313" key="21">
    <source>
        <dbReference type="Proteomes" id="UP000004761"/>
    </source>
</evidence>
<organism evidence="20 21">
    <name type="scientific">Helicobacter pylori Hp H-24</name>
    <dbReference type="NCBI Taxonomy" id="992039"/>
    <lineage>
        <taxon>Bacteria</taxon>
        <taxon>Pseudomonadati</taxon>
        <taxon>Campylobacterota</taxon>
        <taxon>Epsilonproteobacteria</taxon>
        <taxon>Campylobacterales</taxon>
        <taxon>Helicobacteraceae</taxon>
        <taxon>Helicobacter</taxon>
    </lineage>
</organism>
<evidence type="ECO:0000256" key="3">
    <source>
        <dbReference type="ARBA" id="ARBA00001913"/>
    </source>
</evidence>
<sequence>MQLYDIFTQYWRYDRWHGAFRLGYTYRINPFVGIYAQWFNGYGDGLYEYDVFSNRIGVGIRLNP</sequence>
<dbReference type="PATRIC" id="fig|992039.3.peg.677"/>
<comment type="catalytic activity">
    <reaction evidence="1">
        <text>a 1,2-diacyl-sn-glycero-3-phosphocholine + H2O = a 2-acyl-sn-glycero-3-phosphocholine + a fatty acid + H(+)</text>
        <dbReference type="Rhea" id="RHEA:18689"/>
        <dbReference type="ChEBI" id="CHEBI:15377"/>
        <dbReference type="ChEBI" id="CHEBI:15378"/>
        <dbReference type="ChEBI" id="CHEBI:28868"/>
        <dbReference type="ChEBI" id="CHEBI:57643"/>
        <dbReference type="ChEBI" id="CHEBI:57875"/>
        <dbReference type="EC" id="3.1.1.32"/>
    </reaction>
</comment>
<gene>
    <name evidence="20" type="ORF">HPHPH24_0697</name>
</gene>
<evidence type="ECO:0000256" key="13">
    <source>
        <dbReference type="ARBA" id="ARBA00022801"/>
    </source>
</evidence>
<keyword evidence="11" id="KW-0479">Metal-binding</keyword>
<comment type="subcellular location">
    <subcellularLocation>
        <location evidence="4">Cell outer membrane</location>
        <topology evidence="4">Multi-pass membrane protein</topology>
    </subcellularLocation>
</comment>
<evidence type="ECO:0000256" key="7">
    <source>
        <dbReference type="ARBA" id="ARBA00013179"/>
    </source>
</evidence>
<evidence type="ECO:0000256" key="18">
    <source>
        <dbReference type="ARBA" id="ARBA00023237"/>
    </source>
</evidence>
<evidence type="ECO:0000256" key="1">
    <source>
        <dbReference type="ARBA" id="ARBA00000111"/>
    </source>
</evidence>
<keyword evidence="17" id="KW-0472">Membrane</keyword>
<dbReference type="EC" id="3.1.1.32" evidence="7"/>
<dbReference type="EMBL" id="AKOG01000002">
    <property type="protein sequence ID" value="EJB52148.1"/>
    <property type="molecule type" value="Genomic_DNA"/>
</dbReference>
<keyword evidence="15" id="KW-0442">Lipid degradation</keyword>
<evidence type="ECO:0000256" key="14">
    <source>
        <dbReference type="ARBA" id="ARBA00022837"/>
    </source>
</evidence>
<comment type="catalytic activity">
    <reaction evidence="2">
        <text>a 1,2-diacyl-sn-glycero-3-phosphocholine + H2O = a 1-acyl-sn-glycero-3-phosphocholine + a fatty acid + H(+)</text>
        <dbReference type="Rhea" id="RHEA:15801"/>
        <dbReference type="ChEBI" id="CHEBI:15377"/>
        <dbReference type="ChEBI" id="CHEBI:15378"/>
        <dbReference type="ChEBI" id="CHEBI:28868"/>
        <dbReference type="ChEBI" id="CHEBI:57643"/>
        <dbReference type="ChEBI" id="CHEBI:58168"/>
        <dbReference type="EC" id="3.1.1.4"/>
    </reaction>
</comment>
<keyword evidence="14" id="KW-0106">Calcium</keyword>
<evidence type="ECO:0000313" key="20">
    <source>
        <dbReference type="EMBL" id="EJB52148.1"/>
    </source>
</evidence>
<comment type="caution">
    <text evidence="20">The sequence shown here is derived from an EMBL/GenBank/DDBJ whole genome shotgun (WGS) entry which is preliminary data.</text>
</comment>
<dbReference type="GO" id="GO:0004623">
    <property type="term" value="F:phospholipase A2 activity"/>
    <property type="evidence" value="ECO:0007669"/>
    <property type="project" value="UniProtKB-EC"/>
</dbReference>
<evidence type="ECO:0000256" key="2">
    <source>
        <dbReference type="ARBA" id="ARBA00001604"/>
    </source>
</evidence>
<name>J0AQZ4_HELPX</name>
<accession>J0AQZ4</accession>
<evidence type="ECO:0000256" key="12">
    <source>
        <dbReference type="ARBA" id="ARBA00022729"/>
    </source>
</evidence>
<protein>
    <recommendedName>
        <fullName evidence="19">Phosphatidylcholine 1-acylhydrolase</fullName>
        <ecNumber evidence="7">3.1.1.32</ecNumber>
        <ecNumber evidence="8">3.1.1.4</ecNumber>
    </recommendedName>
</protein>
<keyword evidence="18" id="KW-0998">Cell outer membrane</keyword>
<keyword evidence="9" id="KW-1134">Transmembrane beta strand</keyword>
<dbReference type="Pfam" id="PF02253">
    <property type="entry name" value="PLA1"/>
    <property type="match status" value="1"/>
</dbReference>
<evidence type="ECO:0000256" key="19">
    <source>
        <dbReference type="ARBA" id="ARBA00032375"/>
    </source>
</evidence>
<keyword evidence="13" id="KW-0378">Hydrolase</keyword>
<dbReference type="GO" id="GO:0016042">
    <property type="term" value="P:lipid catabolic process"/>
    <property type="evidence" value="ECO:0007669"/>
    <property type="project" value="UniProtKB-KW"/>
</dbReference>
<evidence type="ECO:0000256" key="10">
    <source>
        <dbReference type="ARBA" id="ARBA00022692"/>
    </source>
</evidence>
<dbReference type="PANTHER" id="PTHR40457:SF1">
    <property type="entry name" value="PHOSPHOLIPASE A1"/>
    <property type="match status" value="1"/>
</dbReference>
<comment type="similarity">
    <text evidence="5">Belongs to the phospholipase A1 family.</text>
</comment>
<dbReference type="PANTHER" id="PTHR40457">
    <property type="entry name" value="PHOSPHOLIPASE A1"/>
    <property type="match status" value="1"/>
</dbReference>
<dbReference type="Proteomes" id="UP000004761">
    <property type="component" value="Unassembled WGS sequence"/>
</dbReference>
<dbReference type="EC" id="3.1.1.4" evidence="8"/>
<evidence type="ECO:0000256" key="4">
    <source>
        <dbReference type="ARBA" id="ARBA00004571"/>
    </source>
</evidence>